<dbReference type="InterPro" id="IPR008949">
    <property type="entry name" value="Isoprenoid_synthase_dom_sf"/>
</dbReference>
<dbReference type="Proteomes" id="UP001177140">
    <property type="component" value="Unassembled WGS sequence"/>
</dbReference>
<dbReference type="PANTHER" id="PTHR11626:SF2">
    <property type="entry name" value="SQUALENE SYNTHASE"/>
    <property type="match status" value="1"/>
</dbReference>
<dbReference type="InterPro" id="IPR006449">
    <property type="entry name" value="Squal_synth-like"/>
</dbReference>
<dbReference type="InterPro" id="IPR002060">
    <property type="entry name" value="Squ/phyt_synthse"/>
</dbReference>
<accession>A0AA41VEC1</accession>
<dbReference type="InterPro" id="IPR044844">
    <property type="entry name" value="Trans_IPPS_euk-type"/>
</dbReference>
<dbReference type="NCBIfam" id="TIGR01559">
    <property type="entry name" value="squal_synth"/>
    <property type="match status" value="1"/>
</dbReference>
<feature type="non-terminal residue" evidence="2">
    <location>
        <position position="1"/>
    </location>
</feature>
<name>A0AA41VEC1_PAPNU</name>
<dbReference type="GO" id="GO:0008610">
    <property type="term" value="P:lipid biosynthetic process"/>
    <property type="evidence" value="ECO:0007669"/>
    <property type="project" value="InterPro"/>
</dbReference>
<dbReference type="FunFam" id="1.10.600.10:FF:000023">
    <property type="entry name" value="Squalene synthase"/>
    <property type="match status" value="1"/>
</dbReference>
<evidence type="ECO:0000313" key="3">
    <source>
        <dbReference type="Proteomes" id="UP001177140"/>
    </source>
</evidence>
<dbReference type="GO" id="GO:0005789">
    <property type="term" value="C:endoplasmic reticulum membrane"/>
    <property type="evidence" value="ECO:0007669"/>
    <property type="project" value="TreeGrafter"/>
</dbReference>
<proteinExistence type="inferred from homology"/>
<dbReference type="SUPFAM" id="SSF48576">
    <property type="entry name" value="Terpenoid synthases"/>
    <property type="match status" value="1"/>
</dbReference>
<dbReference type="EMBL" id="JAJJMA010203573">
    <property type="protein sequence ID" value="MCL7039655.1"/>
    <property type="molecule type" value="Genomic_DNA"/>
</dbReference>
<evidence type="ECO:0000313" key="2">
    <source>
        <dbReference type="EMBL" id="MCL7039655.1"/>
    </source>
</evidence>
<dbReference type="AlphaFoldDB" id="A0AA41VEC1"/>
<evidence type="ECO:0008006" key="4">
    <source>
        <dbReference type="Google" id="ProtNLM"/>
    </source>
</evidence>
<keyword evidence="3" id="KW-1185">Reference proteome</keyword>
<protein>
    <recommendedName>
        <fullName evidence="4">Squalene synthase</fullName>
    </recommendedName>
</protein>
<dbReference type="Pfam" id="PF00494">
    <property type="entry name" value="SQS_PSY"/>
    <property type="match status" value="1"/>
</dbReference>
<gene>
    <name evidence="2" type="ORF">MKW94_028017</name>
</gene>
<reference evidence="2" key="1">
    <citation type="submission" date="2022-03" db="EMBL/GenBank/DDBJ databases">
        <title>A functionally conserved STORR gene fusion in Papaver species that diverged 16.8 million years ago.</title>
        <authorList>
            <person name="Catania T."/>
        </authorList>
    </citation>
    <scope>NUCLEOTIDE SEQUENCE</scope>
    <source>
        <strain evidence="2">S-191538</strain>
    </source>
</reference>
<comment type="caution">
    <text evidence="2">The sequence shown here is derived from an EMBL/GenBank/DDBJ whole genome shotgun (WGS) entry which is preliminary data.</text>
</comment>
<comment type="similarity">
    <text evidence="1">Belongs to the phytoene/squalene synthase family.</text>
</comment>
<dbReference type="Gene3D" id="1.10.600.10">
    <property type="entry name" value="Farnesyl Diphosphate Synthase"/>
    <property type="match status" value="1"/>
</dbReference>
<dbReference type="GO" id="GO:0051996">
    <property type="term" value="F:squalene synthase [NAD(P)H] activity"/>
    <property type="evidence" value="ECO:0007669"/>
    <property type="project" value="InterPro"/>
</dbReference>
<sequence>MEEIFNMEGSLFKEIMKLTKSTTTEKQIPLEPHLAFCYSMFMKDLQSILFVKASKIPSILFGADSHNKTISAVKQYLGLDELLDAFCVLWCVARALDTVGFLLIVTEDDPTVPSELKVSILKNFHCHIYDRDLPFSCGTKHHKVLMDQYHHVSTALLELQKGYQNSIENTIKTMGAGMAKFIQKEVETVDDYNEYCHSVEGIVFLEMSKHLHASDFEDLTSDNLSNSMGLLFQKVHFIEDFFDDINEIPKGGRIYWPRQIWSKYVDKPEELTHKENSKKAVCCLNDMVTDALSHVVDCLEYLSTLGHSGIFQLYGIGQIIAIGTLSSCYNNIEVFRRSRVRMSPGQWAKVGLGTNATSGFYEAIYGFSTTLKAKIDSNDPNATKTLRCVKEIQKVCEDSGLLNQRFDRSSPFQLHL</sequence>
<organism evidence="2 3">
    <name type="scientific">Papaver nudicaule</name>
    <name type="common">Iceland poppy</name>
    <dbReference type="NCBI Taxonomy" id="74823"/>
    <lineage>
        <taxon>Eukaryota</taxon>
        <taxon>Viridiplantae</taxon>
        <taxon>Streptophyta</taxon>
        <taxon>Embryophyta</taxon>
        <taxon>Tracheophyta</taxon>
        <taxon>Spermatophyta</taxon>
        <taxon>Magnoliopsida</taxon>
        <taxon>Ranunculales</taxon>
        <taxon>Papaveraceae</taxon>
        <taxon>Papaveroideae</taxon>
        <taxon>Papaver</taxon>
    </lineage>
</organism>
<dbReference type="PANTHER" id="PTHR11626">
    <property type="entry name" value="FARNESYL-DIPHOSPHATE FARNESYLTRANSFERASE"/>
    <property type="match status" value="1"/>
</dbReference>
<dbReference type="GO" id="GO:0045338">
    <property type="term" value="P:farnesyl diphosphate metabolic process"/>
    <property type="evidence" value="ECO:0007669"/>
    <property type="project" value="InterPro"/>
</dbReference>
<evidence type="ECO:0000256" key="1">
    <source>
        <dbReference type="ARBA" id="ARBA00006251"/>
    </source>
</evidence>